<comment type="function">
    <text evidence="19">Inhibits IL-33 signaling.</text>
</comment>
<dbReference type="GO" id="GO:0002113">
    <property type="term" value="F:interleukin-33 binding"/>
    <property type="evidence" value="ECO:0007669"/>
    <property type="project" value="TreeGrafter"/>
</dbReference>
<feature type="domain" description="Ig-like" evidence="24">
    <location>
        <begin position="245"/>
        <end position="352"/>
    </location>
</feature>
<dbReference type="SMART" id="SM00408">
    <property type="entry name" value="IGc2"/>
    <property type="match status" value="2"/>
</dbReference>
<dbReference type="InterPro" id="IPR003599">
    <property type="entry name" value="Ig_sub"/>
</dbReference>
<dbReference type="PROSITE" id="PS50104">
    <property type="entry name" value="TIR"/>
    <property type="match status" value="1"/>
</dbReference>
<keyword evidence="14 22" id="KW-0472">Membrane</keyword>
<comment type="caution">
    <text evidence="25">The sequence shown here is derived from an EMBL/GenBank/DDBJ whole genome shotgun (WGS) entry which is preliminary data.</text>
</comment>
<dbReference type="InterPro" id="IPR013783">
    <property type="entry name" value="Ig-like_fold"/>
</dbReference>
<dbReference type="Gene3D" id="2.60.40.10">
    <property type="entry name" value="Immunoglobulins"/>
    <property type="match status" value="3"/>
</dbReference>
<evidence type="ECO:0000259" key="24">
    <source>
        <dbReference type="PROSITE" id="PS50835"/>
    </source>
</evidence>
<dbReference type="Gene3D" id="3.40.50.10140">
    <property type="entry name" value="Toll/interleukin-1 receptor homology (TIR) domain"/>
    <property type="match status" value="1"/>
</dbReference>
<dbReference type="FunFam" id="2.60.40.10:FF:000284">
    <property type="entry name" value="interleukin-1 receptor accessory protein-like 1"/>
    <property type="match status" value="1"/>
</dbReference>
<feature type="transmembrane region" description="Helical" evidence="22">
    <location>
        <begin position="362"/>
        <end position="394"/>
    </location>
</feature>
<accession>A0A5E4BTY5</accession>
<dbReference type="GO" id="GO:0005886">
    <property type="term" value="C:plasma membrane"/>
    <property type="evidence" value="ECO:0007669"/>
    <property type="project" value="UniProtKB-SubCell"/>
</dbReference>
<gene>
    <name evidence="25" type="ORF">MONAX_5E047474</name>
</gene>
<evidence type="ECO:0000256" key="8">
    <source>
        <dbReference type="ARBA" id="ARBA00022729"/>
    </source>
</evidence>
<keyword evidence="4" id="KW-1003">Cell membrane</keyword>
<comment type="function">
    <text evidence="20">Receptor for interleukin-33 (IL-33) which plays crucial roles in innate and adaptive immunity, contributing to tissue homeostasis and responses to environmental stresses together with coreceptor IL1RAP. Its stimulation recruits MYD88, IRAK1, IRAK4, and TRAF6, followed by phosphorylation of MAPK3/ERK1 and/or MAPK1/ERK2, MAPK14, and MAPK8. Possibly involved in helper T-cell function. Upon tissue injury, induces UCP2-dependent mitochondrial rewiring that attenuates the generation of reactive oxygen species and preserves the integrity of Krebs cycle required for persistent production of itaconate and subsequent GATA3-dependent differentiation of inflammation-resolving alternatively activated macrophages.</text>
</comment>
<keyword evidence="6" id="KW-0964">Secreted</keyword>
<name>A0A5E4BTY5_MARMO</name>
<dbReference type="InterPro" id="IPR035897">
    <property type="entry name" value="Toll_tir_struct_dom_sf"/>
</dbReference>
<keyword evidence="26" id="KW-1185">Reference proteome</keyword>
<keyword evidence="8" id="KW-0732">Signal</keyword>
<keyword evidence="5" id="KW-1017">Isopeptide bond</keyword>
<keyword evidence="16" id="KW-0675">Receptor</keyword>
<dbReference type="SMART" id="SM00409">
    <property type="entry name" value="IG"/>
    <property type="match status" value="3"/>
</dbReference>
<protein>
    <recommendedName>
        <fullName evidence="21">Interleukin-1 receptor-like 1</fullName>
    </recommendedName>
</protein>
<evidence type="ECO:0000256" key="6">
    <source>
        <dbReference type="ARBA" id="ARBA00022525"/>
    </source>
</evidence>
<evidence type="ECO:0000256" key="10">
    <source>
        <dbReference type="ARBA" id="ARBA00022801"/>
    </source>
</evidence>
<evidence type="ECO:0000256" key="17">
    <source>
        <dbReference type="ARBA" id="ARBA00023180"/>
    </source>
</evidence>
<evidence type="ECO:0000256" key="13">
    <source>
        <dbReference type="ARBA" id="ARBA00023027"/>
    </source>
</evidence>
<dbReference type="InterPro" id="IPR015621">
    <property type="entry name" value="IL-1_rcpt_fam"/>
</dbReference>
<dbReference type="GO" id="GO:0016787">
    <property type="term" value="F:hydrolase activity"/>
    <property type="evidence" value="ECO:0007669"/>
    <property type="project" value="UniProtKB-KW"/>
</dbReference>
<dbReference type="InterPro" id="IPR003598">
    <property type="entry name" value="Ig_sub2"/>
</dbReference>
<dbReference type="PANTHER" id="PTHR11890:SF7">
    <property type="entry name" value="INTERLEUKIN-1 RECEPTOR-LIKE 1"/>
    <property type="match status" value="1"/>
</dbReference>
<keyword evidence="13" id="KW-0520">NAD</keyword>
<keyword evidence="9" id="KW-0677">Repeat</keyword>
<dbReference type="AlphaFoldDB" id="A0A5E4BTY5"/>
<evidence type="ECO:0000256" key="12">
    <source>
        <dbReference type="ARBA" id="ARBA00022989"/>
    </source>
</evidence>
<dbReference type="InterPro" id="IPR007110">
    <property type="entry name" value="Ig-like_dom"/>
</dbReference>
<evidence type="ECO:0000256" key="2">
    <source>
        <dbReference type="ARBA" id="ARBA00004613"/>
    </source>
</evidence>
<organism evidence="25 26">
    <name type="scientific">Marmota monax</name>
    <name type="common">Woodchuck</name>
    <dbReference type="NCBI Taxonomy" id="9995"/>
    <lineage>
        <taxon>Eukaryota</taxon>
        <taxon>Metazoa</taxon>
        <taxon>Chordata</taxon>
        <taxon>Craniata</taxon>
        <taxon>Vertebrata</taxon>
        <taxon>Euteleostomi</taxon>
        <taxon>Mammalia</taxon>
        <taxon>Eutheria</taxon>
        <taxon>Euarchontoglires</taxon>
        <taxon>Glires</taxon>
        <taxon>Rodentia</taxon>
        <taxon>Sciuromorpha</taxon>
        <taxon>Sciuridae</taxon>
        <taxon>Xerinae</taxon>
        <taxon>Marmotini</taxon>
        <taxon>Marmota</taxon>
    </lineage>
</organism>
<keyword evidence="17" id="KW-0325">Glycoprotein</keyword>
<feature type="domain" description="TIR" evidence="23">
    <location>
        <begin position="408"/>
        <end position="568"/>
    </location>
</feature>
<evidence type="ECO:0000259" key="23">
    <source>
        <dbReference type="PROSITE" id="PS50104"/>
    </source>
</evidence>
<comment type="subcellular location">
    <subcellularLocation>
        <location evidence="1">Cell membrane</location>
        <topology evidence="1">Single-pass type I membrane protein</topology>
    </subcellularLocation>
    <subcellularLocation>
        <location evidence="2">Secreted</location>
    </subcellularLocation>
</comment>
<evidence type="ECO:0000256" key="14">
    <source>
        <dbReference type="ARBA" id="ARBA00023136"/>
    </source>
</evidence>
<evidence type="ECO:0000256" key="9">
    <source>
        <dbReference type="ARBA" id="ARBA00022737"/>
    </source>
</evidence>
<dbReference type="InterPro" id="IPR004074">
    <property type="entry name" value="IL-1_rcpt_I/II-typ"/>
</dbReference>
<dbReference type="SUPFAM" id="SSF48726">
    <property type="entry name" value="Immunoglobulin"/>
    <property type="match status" value="3"/>
</dbReference>
<dbReference type="SMART" id="SM00255">
    <property type="entry name" value="TIR"/>
    <property type="match status" value="1"/>
</dbReference>
<dbReference type="InterPro" id="IPR013151">
    <property type="entry name" value="Immunoglobulin_dom"/>
</dbReference>
<evidence type="ECO:0000256" key="21">
    <source>
        <dbReference type="ARBA" id="ARBA00069773"/>
    </source>
</evidence>
<evidence type="ECO:0000256" key="22">
    <source>
        <dbReference type="SAM" id="Phobius"/>
    </source>
</evidence>
<reference evidence="25" key="1">
    <citation type="submission" date="2019-04" db="EMBL/GenBank/DDBJ databases">
        <authorList>
            <person name="Alioto T."/>
            <person name="Alioto T."/>
        </authorList>
    </citation>
    <scope>NUCLEOTIDE SEQUENCE [LARGE SCALE GENOMIC DNA]</scope>
</reference>
<dbReference type="InterPro" id="IPR036179">
    <property type="entry name" value="Ig-like_dom_sf"/>
</dbReference>
<dbReference type="GO" id="GO:0004908">
    <property type="term" value="F:interleukin-1 receptor activity"/>
    <property type="evidence" value="ECO:0007669"/>
    <property type="project" value="InterPro"/>
</dbReference>
<evidence type="ECO:0000256" key="18">
    <source>
        <dbReference type="ARBA" id="ARBA00023319"/>
    </source>
</evidence>
<evidence type="ECO:0000256" key="16">
    <source>
        <dbReference type="ARBA" id="ARBA00023170"/>
    </source>
</evidence>
<dbReference type="PRINTS" id="PR01536">
    <property type="entry name" value="INTRLKN1R12F"/>
</dbReference>
<dbReference type="PROSITE" id="PS50835">
    <property type="entry name" value="IG_LIKE"/>
    <property type="match status" value="3"/>
</dbReference>
<comment type="similarity">
    <text evidence="3">Belongs to the interleukin-1 receptor family.</text>
</comment>
<dbReference type="GO" id="GO:0009986">
    <property type="term" value="C:cell surface"/>
    <property type="evidence" value="ECO:0007669"/>
    <property type="project" value="UniProtKB-ARBA"/>
</dbReference>
<evidence type="ECO:0000313" key="26">
    <source>
        <dbReference type="Proteomes" id="UP000335636"/>
    </source>
</evidence>
<keyword evidence="12 22" id="KW-1133">Transmembrane helix</keyword>
<keyword evidence="7 22" id="KW-0812">Transmembrane</keyword>
<dbReference type="FunFam" id="3.40.50.10140:FF:000002">
    <property type="entry name" value="Interleukin 1 receptor accessory protein"/>
    <property type="match status" value="1"/>
</dbReference>
<dbReference type="EMBL" id="CABDUW010000625">
    <property type="protein sequence ID" value="VTJ72490.1"/>
    <property type="molecule type" value="Genomic_DNA"/>
</dbReference>
<evidence type="ECO:0000256" key="7">
    <source>
        <dbReference type="ARBA" id="ARBA00022692"/>
    </source>
</evidence>
<dbReference type="Pfam" id="PF00047">
    <property type="entry name" value="ig"/>
    <property type="match status" value="1"/>
</dbReference>
<dbReference type="Pfam" id="PF01582">
    <property type="entry name" value="TIR"/>
    <property type="match status" value="1"/>
</dbReference>
<dbReference type="FunFam" id="2.60.40.10:FF:001471">
    <property type="entry name" value="interleukin-1 receptor-like 1 isoform X3"/>
    <property type="match status" value="1"/>
</dbReference>
<evidence type="ECO:0000313" key="25">
    <source>
        <dbReference type="EMBL" id="VTJ72490.1"/>
    </source>
</evidence>
<dbReference type="InterPro" id="IPR000157">
    <property type="entry name" value="TIR_dom"/>
</dbReference>
<sequence>MALWRPSPACTIHVSGATSTVSHRHLPWVDKQRLGLWILAILTVPIHFIEANGYKPFWGLENEALIVRCPKRRAHLSPVEWYYSKTNEIIPTQKKNRVFASGEHLKFLPASVDDSGIYTCIIRSPTLNKTGFANVTIYKKQPDCKIPDYLMYSTVSGSAKNSRISCPTIDLYNWTAPLEWFKNCEALQGSRYRTHKSFLLINNVRSDDEGDYTCKFIHTENGVSYSVTATRSFTVTHTQGFSMFPTIIAPPYNETQEVEIGKTANITCSACFGKGSQFLAAVLWQINKTKVRDFGEARIQEEEGQNESFSNELICLSTVLRITDVKKEDLSLEYNCLALNLHGMIRNTIRLRRKKPIDHQHIYYVVAGCSISLMIINILVIILKSFWIEVILLWRDVARPYKTRNDGKLYDAYVIYPRNYRSNSEEASSVEYFVHQILPDVLENQCGYKLCIYGRDLLPGEDAATAVETNLRKSRRHVFILAPHITHNKEFSYEQEIALHSALIRNDSKVILIEMEAPGETGGLQVDDLQDSLKHLVKVQGTIKWREDHVANKRSLNSRFWKHVRYQMPIPSKLPSKTCTTGTSASVDACTRLSSQLS</sequence>
<evidence type="ECO:0000256" key="4">
    <source>
        <dbReference type="ARBA" id="ARBA00022475"/>
    </source>
</evidence>
<proteinExistence type="inferred from homology"/>
<dbReference type="GO" id="GO:0005576">
    <property type="term" value="C:extracellular region"/>
    <property type="evidence" value="ECO:0007669"/>
    <property type="project" value="UniProtKB-SubCell"/>
</dbReference>
<evidence type="ECO:0000256" key="5">
    <source>
        <dbReference type="ARBA" id="ARBA00022499"/>
    </source>
</evidence>
<dbReference type="Proteomes" id="UP000335636">
    <property type="component" value="Unassembled WGS sequence"/>
</dbReference>
<evidence type="ECO:0000256" key="3">
    <source>
        <dbReference type="ARBA" id="ARBA00009752"/>
    </source>
</evidence>
<dbReference type="CDD" id="cd05757">
    <property type="entry name" value="Ig2_IL1R-like"/>
    <property type="match status" value="1"/>
</dbReference>
<keyword evidence="18" id="KW-0393">Immunoglobulin domain</keyword>
<dbReference type="FunFam" id="2.60.40.10:FF:000188">
    <property type="entry name" value="Interleukin-1 receptor accessory protein-like 1"/>
    <property type="match status" value="1"/>
</dbReference>
<feature type="domain" description="Ig-like" evidence="24">
    <location>
        <begin position="147"/>
        <end position="230"/>
    </location>
</feature>
<dbReference type="PANTHER" id="PTHR11890">
    <property type="entry name" value="INTERLEUKIN-1 RECEPTOR FAMILY MEMBER"/>
    <property type="match status" value="1"/>
</dbReference>
<keyword evidence="11" id="KW-0832">Ubl conjugation</keyword>
<dbReference type="PRINTS" id="PR01537">
    <property type="entry name" value="INTRLKN1R1F"/>
</dbReference>
<evidence type="ECO:0000256" key="15">
    <source>
        <dbReference type="ARBA" id="ARBA00023157"/>
    </source>
</evidence>
<dbReference type="SUPFAM" id="SSF52200">
    <property type="entry name" value="Toll/Interleukin receptor TIR domain"/>
    <property type="match status" value="1"/>
</dbReference>
<keyword evidence="15" id="KW-1015">Disulfide bond</keyword>
<evidence type="ECO:0000256" key="1">
    <source>
        <dbReference type="ARBA" id="ARBA00004251"/>
    </source>
</evidence>
<feature type="domain" description="Ig-like" evidence="24">
    <location>
        <begin position="45"/>
        <end position="136"/>
    </location>
</feature>
<keyword evidence="10" id="KW-0378">Hydrolase</keyword>
<evidence type="ECO:0000256" key="11">
    <source>
        <dbReference type="ARBA" id="ARBA00022843"/>
    </source>
</evidence>
<evidence type="ECO:0000256" key="20">
    <source>
        <dbReference type="ARBA" id="ARBA00053718"/>
    </source>
</evidence>
<evidence type="ECO:0000256" key="19">
    <source>
        <dbReference type="ARBA" id="ARBA00053357"/>
    </source>
</evidence>